<gene>
    <name evidence="1" type="ORF">Z968_02320</name>
</gene>
<dbReference type="EMBL" id="JENJ01000006">
    <property type="protein sequence ID" value="KGM97851.1"/>
    <property type="molecule type" value="Genomic_DNA"/>
</dbReference>
<proteinExistence type="predicted"/>
<sequence length="75" mass="9045">MQAHFLRNKYRTEARKLMKDRKLAKYLNINNCNLDFEYYENKYIKQGYSDNSLYEKILEASTRTNKLVNKSLGIM</sequence>
<accession>A0A0A0IBY3</accession>
<dbReference type="AlphaFoldDB" id="A0A0A0IBY3"/>
<evidence type="ECO:0008006" key="3">
    <source>
        <dbReference type="Google" id="ProtNLM"/>
    </source>
</evidence>
<name>A0A0A0IBY3_CLONO</name>
<dbReference type="RefSeq" id="WP_039252770.1">
    <property type="nucleotide sequence ID" value="NZ_JENJ01000006.1"/>
</dbReference>
<dbReference type="Proteomes" id="UP000030012">
    <property type="component" value="Unassembled WGS sequence"/>
</dbReference>
<protein>
    <recommendedName>
        <fullName evidence="3">Rhs family protein</fullName>
    </recommendedName>
</protein>
<evidence type="ECO:0000313" key="1">
    <source>
        <dbReference type="EMBL" id="KGM97851.1"/>
    </source>
</evidence>
<reference evidence="1 2" key="1">
    <citation type="submission" date="2014-01" db="EMBL/GenBank/DDBJ databases">
        <title>Plasmidome dynamics in the species complex Clostridium novyi sensu lato converts strains of independent lineages into distinctly different pathogens.</title>
        <authorList>
            <person name="Skarin H."/>
            <person name="Segerman B."/>
        </authorList>
    </citation>
    <scope>NUCLEOTIDE SEQUENCE [LARGE SCALE GENOMIC DNA]</scope>
    <source>
        <strain evidence="1 2">4552</strain>
    </source>
</reference>
<evidence type="ECO:0000313" key="2">
    <source>
        <dbReference type="Proteomes" id="UP000030012"/>
    </source>
</evidence>
<dbReference type="OrthoDB" id="1923247at2"/>
<comment type="caution">
    <text evidence="1">The sequence shown here is derived from an EMBL/GenBank/DDBJ whole genome shotgun (WGS) entry which is preliminary data.</text>
</comment>
<organism evidence="1 2">
    <name type="scientific">Clostridium novyi A str. 4552</name>
    <dbReference type="NCBI Taxonomy" id="1444289"/>
    <lineage>
        <taxon>Bacteria</taxon>
        <taxon>Bacillati</taxon>
        <taxon>Bacillota</taxon>
        <taxon>Clostridia</taxon>
        <taxon>Eubacteriales</taxon>
        <taxon>Clostridiaceae</taxon>
        <taxon>Clostridium</taxon>
    </lineage>
</organism>